<protein>
    <submittedName>
        <fullName evidence="2">Amidohydrolase family protein</fullName>
    </submittedName>
</protein>
<reference evidence="3" key="1">
    <citation type="journal article" date="2019" name="Int. J. Syst. Evol. Microbiol.">
        <title>The Global Catalogue of Microorganisms (GCM) 10K type strain sequencing project: providing services to taxonomists for standard genome sequencing and annotation.</title>
        <authorList>
            <consortium name="The Broad Institute Genomics Platform"/>
            <consortium name="The Broad Institute Genome Sequencing Center for Infectious Disease"/>
            <person name="Wu L."/>
            <person name="Ma J."/>
        </authorList>
    </citation>
    <scope>NUCLEOTIDE SEQUENCE [LARGE SCALE GENOMIC DNA]</scope>
    <source>
        <strain evidence="3">KLKA75</strain>
    </source>
</reference>
<dbReference type="InterPro" id="IPR006680">
    <property type="entry name" value="Amidohydro-rel"/>
</dbReference>
<dbReference type="PANTHER" id="PTHR43135">
    <property type="entry name" value="ALPHA-D-RIBOSE 1-METHYLPHOSPHONATE 5-TRIPHOSPHATE DIPHOSPHATASE"/>
    <property type="match status" value="1"/>
</dbReference>
<dbReference type="SUPFAM" id="SSF51338">
    <property type="entry name" value="Composite domain of metallo-dependent hydrolases"/>
    <property type="match status" value="1"/>
</dbReference>
<evidence type="ECO:0000313" key="3">
    <source>
        <dbReference type="Proteomes" id="UP001595872"/>
    </source>
</evidence>
<organism evidence="2 3">
    <name type="scientific">Actinomadura gamaensis</name>
    <dbReference type="NCBI Taxonomy" id="1763541"/>
    <lineage>
        <taxon>Bacteria</taxon>
        <taxon>Bacillati</taxon>
        <taxon>Actinomycetota</taxon>
        <taxon>Actinomycetes</taxon>
        <taxon>Streptosporangiales</taxon>
        <taxon>Thermomonosporaceae</taxon>
        <taxon>Actinomadura</taxon>
    </lineage>
</organism>
<accession>A0ABV9TUA3</accession>
<dbReference type="InterPro" id="IPR032466">
    <property type="entry name" value="Metal_Hydrolase"/>
</dbReference>
<dbReference type="Gene3D" id="3.20.20.140">
    <property type="entry name" value="Metal-dependent hydrolases"/>
    <property type="match status" value="1"/>
</dbReference>
<dbReference type="Pfam" id="PF01979">
    <property type="entry name" value="Amidohydro_1"/>
    <property type="match status" value="1"/>
</dbReference>
<dbReference type="SUPFAM" id="SSF51556">
    <property type="entry name" value="Metallo-dependent hydrolases"/>
    <property type="match status" value="1"/>
</dbReference>
<dbReference type="InterPro" id="IPR051781">
    <property type="entry name" value="Metallo-dep_Hydrolase"/>
</dbReference>
<dbReference type="PANTHER" id="PTHR43135:SF3">
    <property type="entry name" value="ALPHA-D-RIBOSE 1-METHYLPHOSPHONATE 5-TRIPHOSPHATE DIPHOSPHATASE"/>
    <property type="match status" value="1"/>
</dbReference>
<evidence type="ECO:0000313" key="2">
    <source>
        <dbReference type="EMBL" id="MFC4907229.1"/>
    </source>
</evidence>
<keyword evidence="3" id="KW-1185">Reference proteome</keyword>
<dbReference type="Gene3D" id="2.30.40.10">
    <property type="entry name" value="Urease, subunit C, domain 1"/>
    <property type="match status" value="1"/>
</dbReference>
<gene>
    <name evidence="2" type="ORF">ACFPCY_07855</name>
</gene>
<dbReference type="EMBL" id="JBHSIT010000002">
    <property type="protein sequence ID" value="MFC4907229.1"/>
    <property type="molecule type" value="Genomic_DNA"/>
</dbReference>
<dbReference type="Proteomes" id="UP001595872">
    <property type="component" value="Unassembled WGS sequence"/>
</dbReference>
<comment type="caution">
    <text evidence="2">The sequence shown here is derived from an EMBL/GenBank/DDBJ whole genome shotgun (WGS) entry which is preliminary data.</text>
</comment>
<name>A0ABV9TUA3_9ACTN</name>
<sequence>MTLQRIEAERLIPGSGQPVDDGVVILDGETISYAGPASSAPGTPGADTVTARAVMPGMWDAHGHFMGLRSADFNVLPQESIPLRSARIVTDLRRALDAGFTSVRETGGLGINFVQAIEEGSVEGPAIYAAGTTLSTTGGHGDLHSLPHHWVVDFGHLGGEFRLCDGPAECARATREQLRRNAKLIKVCASGGVLSEVDHPIHQQFTDAELRAIVEVAGMADRIVAAHCHGKPGIMAALEAGVKTIEHGTYLDEEAAVAMREAGAILVTTRTIFLELLDHGHVLPEYALTKLRATVDRHGEAITIAKENGVTIAAGTDVAMSGTDLPDSWGRNGREVELLVELGLTPLEAIEAITALGPATLGPQGPKSGVLAEGYDADVIVLDEDPLADVSILAQPDHVTGVWKAGRRVKTLAPASDRVLSEA</sequence>
<evidence type="ECO:0000259" key="1">
    <source>
        <dbReference type="Pfam" id="PF01979"/>
    </source>
</evidence>
<dbReference type="InterPro" id="IPR057744">
    <property type="entry name" value="OTAase-like"/>
</dbReference>
<dbReference type="RefSeq" id="WP_378252967.1">
    <property type="nucleotide sequence ID" value="NZ_JBHSIT010000002.1"/>
</dbReference>
<dbReference type="InterPro" id="IPR011059">
    <property type="entry name" value="Metal-dep_hydrolase_composite"/>
</dbReference>
<feature type="domain" description="Amidohydrolase-related" evidence="1">
    <location>
        <begin position="54"/>
        <end position="409"/>
    </location>
</feature>
<proteinExistence type="predicted"/>
<dbReference type="CDD" id="cd01299">
    <property type="entry name" value="Met_dep_hydrolase_A"/>
    <property type="match status" value="1"/>
</dbReference>